<name>A0A8S0QSY1_OLEEU</name>
<gene>
    <name evidence="2" type="ORF">OLEA9_A071981</name>
</gene>
<dbReference type="OrthoDB" id="1745136at2759"/>
<dbReference type="AlphaFoldDB" id="A0A8S0QSY1"/>
<evidence type="ECO:0000313" key="3">
    <source>
        <dbReference type="Proteomes" id="UP000594638"/>
    </source>
</evidence>
<proteinExistence type="predicted"/>
<dbReference type="Gramene" id="OE9A071981T1">
    <property type="protein sequence ID" value="OE9A071981C1"/>
    <property type="gene ID" value="OE9A071981"/>
</dbReference>
<reference evidence="2 3" key="1">
    <citation type="submission" date="2019-12" db="EMBL/GenBank/DDBJ databases">
        <authorList>
            <person name="Alioto T."/>
            <person name="Alioto T."/>
            <person name="Gomez Garrido J."/>
        </authorList>
    </citation>
    <scope>NUCLEOTIDE SEQUENCE [LARGE SCALE GENOMIC DNA]</scope>
</reference>
<feature type="transmembrane region" description="Helical" evidence="1">
    <location>
        <begin position="236"/>
        <end position="259"/>
    </location>
</feature>
<evidence type="ECO:0000313" key="2">
    <source>
        <dbReference type="EMBL" id="CAA2968932.1"/>
    </source>
</evidence>
<feature type="transmembrane region" description="Helical" evidence="1">
    <location>
        <begin position="179"/>
        <end position="201"/>
    </location>
</feature>
<evidence type="ECO:0000256" key="1">
    <source>
        <dbReference type="SAM" id="Phobius"/>
    </source>
</evidence>
<comment type="caution">
    <text evidence="2">The sequence shown here is derived from an EMBL/GenBank/DDBJ whole genome shotgun (WGS) entry which is preliminary data.</text>
</comment>
<keyword evidence="1" id="KW-0812">Transmembrane</keyword>
<sequence length="275" mass="30589">MEFFMKLPPEVKQIIPDSVMEAVKKTSSNIDEVIKSRNIFDWLSTNPEMKDQLFSMADTDPPTSSSLEELTTKMTEVLTGSSVPTPTTDFVAEEISDKMTELELMELHIQNLFSARLVSFGFLGSSFTAGRLEIASGPLDPAELYSVQLGAVLFGFFAAGVFLFCCCHFRILQSSTSGFCIGQLWCIAVRFLPVVRVFWFALACSSWLAVLLILFGCLVVLFQFGFLLLGFQFAAWFVFFTIHGVLGFLSVSGPCWASFKEFTLGLLWTSLLDLS</sequence>
<accession>A0A8S0QSY1</accession>
<feature type="transmembrane region" description="Helical" evidence="1">
    <location>
        <begin position="144"/>
        <end position="167"/>
    </location>
</feature>
<feature type="transmembrane region" description="Helical" evidence="1">
    <location>
        <begin position="207"/>
        <end position="229"/>
    </location>
</feature>
<keyword evidence="3" id="KW-1185">Reference proteome</keyword>
<protein>
    <submittedName>
        <fullName evidence="2">Uncharacterized protein</fullName>
    </submittedName>
</protein>
<dbReference type="EMBL" id="CACTIH010001926">
    <property type="protein sequence ID" value="CAA2968932.1"/>
    <property type="molecule type" value="Genomic_DNA"/>
</dbReference>
<keyword evidence="1" id="KW-1133">Transmembrane helix</keyword>
<dbReference type="Proteomes" id="UP000594638">
    <property type="component" value="Unassembled WGS sequence"/>
</dbReference>
<organism evidence="2 3">
    <name type="scientific">Olea europaea subsp. europaea</name>
    <dbReference type="NCBI Taxonomy" id="158383"/>
    <lineage>
        <taxon>Eukaryota</taxon>
        <taxon>Viridiplantae</taxon>
        <taxon>Streptophyta</taxon>
        <taxon>Embryophyta</taxon>
        <taxon>Tracheophyta</taxon>
        <taxon>Spermatophyta</taxon>
        <taxon>Magnoliopsida</taxon>
        <taxon>eudicotyledons</taxon>
        <taxon>Gunneridae</taxon>
        <taxon>Pentapetalae</taxon>
        <taxon>asterids</taxon>
        <taxon>lamiids</taxon>
        <taxon>Lamiales</taxon>
        <taxon>Oleaceae</taxon>
        <taxon>Oleeae</taxon>
        <taxon>Olea</taxon>
    </lineage>
</organism>
<keyword evidence="1" id="KW-0472">Membrane</keyword>